<protein>
    <recommendedName>
        <fullName evidence="3">Energy transducer TonB</fullName>
    </recommendedName>
</protein>
<dbReference type="Proteomes" id="UP001194729">
    <property type="component" value="Unassembled WGS sequence"/>
</dbReference>
<evidence type="ECO:0000313" key="1">
    <source>
        <dbReference type="EMBL" id="MBF4986125.1"/>
    </source>
</evidence>
<accession>A0ABS0A9V1</accession>
<evidence type="ECO:0000313" key="2">
    <source>
        <dbReference type="Proteomes" id="UP001194729"/>
    </source>
</evidence>
<proteinExistence type="predicted"/>
<reference evidence="1 2" key="1">
    <citation type="submission" date="2020-11" db="EMBL/GenBank/DDBJ databases">
        <title>P. mediterranea TC4 genome.</title>
        <authorList>
            <person name="Molmeret M."/>
        </authorList>
    </citation>
    <scope>NUCLEOTIDE SEQUENCE [LARGE SCALE GENOMIC DNA]</scope>
    <source>
        <strain evidence="1 2">TC4</strain>
    </source>
</reference>
<evidence type="ECO:0008006" key="3">
    <source>
        <dbReference type="Google" id="ProtNLM"/>
    </source>
</evidence>
<organism evidence="1 2">
    <name type="scientific">Nonlabens mediterrranea</name>
    <dbReference type="NCBI Taxonomy" id="1419947"/>
    <lineage>
        <taxon>Bacteria</taxon>
        <taxon>Pseudomonadati</taxon>
        <taxon>Bacteroidota</taxon>
        <taxon>Flavobacteriia</taxon>
        <taxon>Flavobacteriales</taxon>
        <taxon>Flavobacteriaceae</taxon>
        <taxon>Nonlabens</taxon>
    </lineage>
</organism>
<keyword evidence="2" id="KW-1185">Reference proteome</keyword>
<comment type="caution">
    <text evidence="1">The sequence shown here is derived from an EMBL/GenBank/DDBJ whole genome shotgun (WGS) entry which is preliminary data.</text>
</comment>
<feature type="non-terminal residue" evidence="1">
    <location>
        <position position="1"/>
    </location>
</feature>
<gene>
    <name evidence="1" type="ORF">FNJ87_17990</name>
</gene>
<sequence>GTVIVEIHVDRSGKVVEAIPGKKGTTNRANCLLVAAKKSAETYKFSAASKAKDIQIGFVEVIFKVGE</sequence>
<dbReference type="EMBL" id="JADKYU010000982">
    <property type="protein sequence ID" value="MBF4986125.1"/>
    <property type="molecule type" value="Genomic_DNA"/>
</dbReference>
<name>A0ABS0A9V1_9FLAO</name>